<keyword evidence="1" id="KW-0812">Transmembrane</keyword>
<proteinExistence type="predicted"/>
<keyword evidence="3" id="KW-1185">Reference proteome</keyword>
<name>A0ABV0JZV8_9CYAN</name>
<dbReference type="PANTHER" id="PTHR33975">
    <property type="entry name" value="MYELIN-ASSOCIATED OLIGODENDROCYTE BASIC PROTEIN"/>
    <property type="match status" value="1"/>
</dbReference>
<dbReference type="InterPro" id="IPR053023">
    <property type="entry name" value="FLAP_modulator"/>
</dbReference>
<dbReference type="PANTHER" id="PTHR33975:SF2">
    <property type="entry name" value="MYELIN-ASSOCIATED OLIGODENDROCYTE BASIC PROTEIN"/>
    <property type="match status" value="1"/>
</dbReference>
<organism evidence="2 3">
    <name type="scientific">Leptolyngbya subtilissima DQ-A4</name>
    <dbReference type="NCBI Taxonomy" id="2933933"/>
    <lineage>
        <taxon>Bacteria</taxon>
        <taxon>Bacillati</taxon>
        <taxon>Cyanobacteriota</taxon>
        <taxon>Cyanophyceae</taxon>
        <taxon>Leptolyngbyales</taxon>
        <taxon>Leptolyngbyaceae</taxon>
        <taxon>Leptolyngbya group</taxon>
        <taxon>Leptolyngbya</taxon>
    </lineage>
</organism>
<gene>
    <name evidence="2" type="ORF">NC992_03870</name>
</gene>
<evidence type="ECO:0000313" key="2">
    <source>
        <dbReference type="EMBL" id="MEP0946002.1"/>
    </source>
</evidence>
<accession>A0ABV0JZV8</accession>
<keyword evidence="1" id="KW-0472">Membrane</keyword>
<reference evidence="2 3" key="1">
    <citation type="submission" date="2022-04" db="EMBL/GenBank/DDBJ databases">
        <title>Positive selection, recombination, and allopatry shape intraspecific diversity of widespread and dominant cyanobacteria.</title>
        <authorList>
            <person name="Wei J."/>
            <person name="Shu W."/>
            <person name="Hu C."/>
        </authorList>
    </citation>
    <scope>NUCLEOTIDE SEQUENCE [LARGE SCALE GENOMIC DNA]</scope>
    <source>
        <strain evidence="2 3">DQ-A4</strain>
    </source>
</reference>
<dbReference type="Proteomes" id="UP001482513">
    <property type="component" value="Unassembled WGS sequence"/>
</dbReference>
<dbReference type="Pfam" id="PF07466">
    <property type="entry name" value="DUF1517"/>
    <property type="match status" value="1"/>
</dbReference>
<feature type="transmembrane region" description="Helical" evidence="1">
    <location>
        <begin position="78"/>
        <end position="101"/>
    </location>
</feature>
<evidence type="ECO:0000313" key="3">
    <source>
        <dbReference type="Proteomes" id="UP001482513"/>
    </source>
</evidence>
<keyword evidence="1" id="KW-1133">Transmembrane helix</keyword>
<comment type="caution">
    <text evidence="2">The sequence shown here is derived from an EMBL/GenBank/DDBJ whole genome shotgun (WGS) entry which is preliminary data.</text>
</comment>
<evidence type="ECO:0000256" key="1">
    <source>
        <dbReference type="SAM" id="Phobius"/>
    </source>
</evidence>
<dbReference type="PIRSF" id="PIRSF037221">
    <property type="entry name" value="DUF1517"/>
    <property type="match status" value="1"/>
</dbReference>
<dbReference type="RefSeq" id="WP_190699699.1">
    <property type="nucleotide sequence ID" value="NZ_JAMPKX010000001.1"/>
</dbReference>
<sequence>MVKQLFQRLKPFLKPLMAVVLAVVLVFGTAQGAWAAAGGRMGGGSFRAPAPRMSPAPRTYAPGGGGGYYPGGGFGFPFLFPFIGIGGGFGGLFTLLIFIAIANVVVRGLRGATAGDDYDYAAPASSNPPVSIAKLQVGLLADARALQDDLNRLATTADTGTSQGLAKLLQETTLALLRHPDYWAYAAGEEKQTRLLSAEQEFNRYTLSARSQFSAETLSNVNNQLTQAEPQALLTGDTDQAPGEYILATVVVATQGKLDLPKVYSSADLRQALNQIGAVSGENLLAVEVLWTPQQSGETLSGDELIAQYPELKLI</sequence>
<protein>
    <submittedName>
        <fullName evidence="2">DUF1517 domain-containing protein</fullName>
    </submittedName>
</protein>
<dbReference type="EMBL" id="JAMPKX010000001">
    <property type="protein sequence ID" value="MEP0946002.1"/>
    <property type="molecule type" value="Genomic_DNA"/>
</dbReference>
<dbReference type="InterPro" id="IPR010903">
    <property type="entry name" value="DUF1517"/>
</dbReference>